<reference evidence="1 2" key="1">
    <citation type="journal article" date="2016" name="PLoS Pathog.">
        <title>Biosynthesis of antibiotic leucinostatins in bio-control fungus Purpureocillium lilacinum and their inhibition on phytophthora revealed by genome mining.</title>
        <authorList>
            <person name="Wang G."/>
            <person name="Liu Z."/>
            <person name="Lin R."/>
            <person name="Li E."/>
            <person name="Mao Z."/>
            <person name="Ling J."/>
            <person name="Yang Y."/>
            <person name="Yin W.B."/>
            <person name="Xie B."/>
        </authorList>
    </citation>
    <scope>NUCLEOTIDE SEQUENCE [LARGE SCALE GENOMIC DNA]</scope>
    <source>
        <strain evidence="1">170</strain>
    </source>
</reference>
<dbReference type="GeneID" id="33936640"/>
<organism evidence="1 2">
    <name type="scientific">Pochonia chlamydosporia 170</name>
    <dbReference type="NCBI Taxonomy" id="1380566"/>
    <lineage>
        <taxon>Eukaryota</taxon>
        <taxon>Fungi</taxon>
        <taxon>Dikarya</taxon>
        <taxon>Ascomycota</taxon>
        <taxon>Pezizomycotina</taxon>
        <taxon>Sordariomycetes</taxon>
        <taxon>Hypocreomycetidae</taxon>
        <taxon>Hypocreales</taxon>
        <taxon>Clavicipitaceae</taxon>
        <taxon>Pochonia</taxon>
    </lineage>
</organism>
<evidence type="ECO:0000313" key="2">
    <source>
        <dbReference type="Proteomes" id="UP000078397"/>
    </source>
</evidence>
<evidence type="ECO:0000313" key="1">
    <source>
        <dbReference type="EMBL" id="OWT43112.1"/>
    </source>
</evidence>
<dbReference type="Proteomes" id="UP000078397">
    <property type="component" value="Unassembled WGS sequence"/>
</dbReference>
<dbReference type="EMBL" id="LSBJ02000003">
    <property type="protein sequence ID" value="OWT43112.1"/>
    <property type="molecule type" value="Genomic_DNA"/>
</dbReference>
<dbReference type="AlphaFoldDB" id="A0A219AR86"/>
<comment type="caution">
    <text evidence="1">The sequence shown here is derived from an EMBL/GenBank/DDBJ whole genome shotgun (WGS) entry which is preliminary data.</text>
</comment>
<accession>A0A219AR86</accession>
<dbReference type="RefSeq" id="XP_022285561.1">
    <property type="nucleotide sequence ID" value="XM_022429401.1"/>
</dbReference>
<name>A0A219AR86_METCM</name>
<protein>
    <submittedName>
        <fullName evidence="1">Uncharacterized protein</fullName>
    </submittedName>
</protein>
<sequence length="169" mass="19154">MEEPLKPGHPGRRWHMHSWLRNDKIDKVSGDGCKAWNRHSEIGRQRMIEGEPLPLIWWYSKYSADDLNVEHDKHSPSIYMNVLQQAGSFKKAPAARVILEFVPRNLIRQKSIVSRCGACPCHSLVPGVNCPVIWRCMAGMALLVSVVPDNKKSILPEFIRTHLPEAGNA</sequence>
<dbReference type="KEGG" id="pchm:VFPPC_17712"/>
<proteinExistence type="predicted"/>
<gene>
    <name evidence="1" type="ORF">VFPPC_17712</name>
</gene>
<keyword evidence="2" id="KW-1185">Reference proteome</keyword>